<dbReference type="EMBL" id="CP130318">
    <property type="protein sequence ID" value="WNQ13689.1"/>
    <property type="molecule type" value="Genomic_DNA"/>
</dbReference>
<keyword evidence="1" id="KW-1133">Transmembrane helix</keyword>
<feature type="transmembrane region" description="Helical" evidence="1">
    <location>
        <begin position="274"/>
        <end position="301"/>
    </location>
</feature>
<feature type="transmembrane region" description="Helical" evidence="1">
    <location>
        <begin position="322"/>
        <end position="340"/>
    </location>
</feature>
<feature type="transmembrane region" description="Helical" evidence="1">
    <location>
        <begin position="51"/>
        <end position="77"/>
    </location>
</feature>
<keyword evidence="4" id="KW-1185">Reference proteome</keyword>
<accession>A0AA96LGL3</accession>
<dbReference type="KEGG" id="paun:MJA45_11930"/>
<reference evidence="3 4" key="1">
    <citation type="submission" date="2022-02" db="EMBL/GenBank/DDBJ databases">
        <title>Paenibacillus sp. MBLB1776 Whole Genome Shotgun Sequencing.</title>
        <authorList>
            <person name="Hwang C.Y."/>
            <person name="Cho E.-S."/>
            <person name="Seo M.-J."/>
        </authorList>
    </citation>
    <scope>NUCLEOTIDE SEQUENCE [LARGE SCALE GENOMIC DNA]</scope>
    <source>
        <strain evidence="3 4">MBLB1776</strain>
    </source>
</reference>
<feature type="transmembrane region" description="Helical" evidence="1">
    <location>
        <begin position="153"/>
        <end position="172"/>
    </location>
</feature>
<feature type="transmembrane region" description="Helical" evidence="1">
    <location>
        <begin position="12"/>
        <end position="31"/>
    </location>
</feature>
<feature type="transmembrane region" description="Helical" evidence="1">
    <location>
        <begin position="383"/>
        <end position="407"/>
    </location>
</feature>
<name>A0AA96LGL3_9BACL</name>
<keyword evidence="1" id="KW-0472">Membrane</keyword>
<dbReference type="AlphaFoldDB" id="A0AA96LGL3"/>
<evidence type="ECO:0000259" key="2">
    <source>
        <dbReference type="Pfam" id="PF07670"/>
    </source>
</evidence>
<feature type="transmembrane region" description="Helical" evidence="1">
    <location>
        <begin position="127"/>
        <end position="147"/>
    </location>
</feature>
<keyword evidence="1" id="KW-0812">Transmembrane</keyword>
<feature type="domain" description="Nucleoside transporter/FeoB GTPase Gate" evidence="2">
    <location>
        <begin position="50"/>
        <end position="144"/>
    </location>
</feature>
<sequence>MSPSPIGTQSKAVTLALGVLAILLVVFIIIYPDDAFQSSLGGLKLWWNYVFPALLPFLVVTQLMTGLGVVQAVGVLLDPFMRLFFRIPGIGGWALAAGLTAGYPAGAELTASLRKEGRLSVAEAERLLAISHLCSPVVLITVIGIGFLHSAKAGLVLAGIHYLSAILMGIWFRLTAPKEPAGEAAKARKPLRSSDRQGLLTRSLAALREARSRDGRAFGKMLGDAVSSANQTLMIVGGFMILFAVLTRMALLLLPAPLKGLSLFVPGLLEPHLGAYAITQSALPLPLLLGLLGAAAAWSGLSLHAQVRSFSLPAGIRYGSFLYARTVHAVLAFGLTLALWKPLAGWLADPKAAFLPFSGGEWSTASGEPVSGWALLLKGGGPLVWFTGLIALLGGASLVIFLTRGLARVFNARRI</sequence>
<proteinExistence type="predicted"/>
<dbReference type="Pfam" id="PF07670">
    <property type="entry name" value="Gate"/>
    <property type="match status" value="1"/>
</dbReference>
<feature type="transmembrane region" description="Helical" evidence="1">
    <location>
        <begin position="233"/>
        <end position="254"/>
    </location>
</feature>
<dbReference type="Proteomes" id="UP001305702">
    <property type="component" value="Chromosome"/>
</dbReference>
<evidence type="ECO:0000313" key="3">
    <source>
        <dbReference type="EMBL" id="WNQ13689.1"/>
    </source>
</evidence>
<organism evidence="3 4">
    <name type="scientific">Paenibacillus aurantius</name>
    <dbReference type="NCBI Taxonomy" id="2918900"/>
    <lineage>
        <taxon>Bacteria</taxon>
        <taxon>Bacillati</taxon>
        <taxon>Bacillota</taxon>
        <taxon>Bacilli</taxon>
        <taxon>Bacillales</taxon>
        <taxon>Paenibacillaceae</taxon>
        <taxon>Paenibacillus</taxon>
    </lineage>
</organism>
<dbReference type="RefSeq" id="WP_315607471.1">
    <property type="nucleotide sequence ID" value="NZ_CP130318.1"/>
</dbReference>
<gene>
    <name evidence="3" type="ORF">MJA45_11930</name>
</gene>
<dbReference type="InterPro" id="IPR011642">
    <property type="entry name" value="Gate_dom"/>
</dbReference>
<evidence type="ECO:0000313" key="4">
    <source>
        <dbReference type="Proteomes" id="UP001305702"/>
    </source>
</evidence>
<evidence type="ECO:0000256" key="1">
    <source>
        <dbReference type="SAM" id="Phobius"/>
    </source>
</evidence>
<protein>
    <recommendedName>
        <fullName evidence="2">Nucleoside transporter/FeoB GTPase Gate domain-containing protein</fullName>
    </recommendedName>
</protein>